<proteinExistence type="predicted"/>
<feature type="transmembrane region" description="Helical" evidence="1">
    <location>
        <begin position="136"/>
        <end position="156"/>
    </location>
</feature>
<feature type="transmembrane region" description="Helical" evidence="1">
    <location>
        <begin position="367"/>
        <end position="386"/>
    </location>
</feature>
<comment type="caution">
    <text evidence="3">The sequence shown here is derived from an EMBL/GenBank/DDBJ whole genome shotgun (WGS) entry which is preliminary data.</text>
</comment>
<dbReference type="EMBL" id="JABFMR010000049">
    <property type="protein sequence ID" value="NUT90103.1"/>
    <property type="molecule type" value="Genomic_DNA"/>
</dbReference>
<dbReference type="AlphaFoldDB" id="A0A7Y6DKA5"/>
<feature type="transmembrane region" description="Helical" evidence="1">
    <location>
        <begin position="245"/>
        <end position="262"/>
    </location>
</feature>
<dbReference type="PANTHER" id="PTHR40407:SF1">
    <property type="entry name" value="HEPARAN-ALPHA-GLUCOSAMINIDE N-ACETYLTRANSFERASE CATALYTIC DOMAIN-CONTAINING PROTEIN"/>
    <property type="match status" value="1"/>
</dbReference>
<gene>
    <name evidence="3" type="ORF">HNO91_27090</name>
</gene>
<feature type="transmembrane region" description="Helical" evidence="1">
    <location>
        <begin position="109"/>
        <end position="130"/>
    </location>
</feature>
<feature type="transmembrane region" description="Helical" evidence="1">
    <location>
        <begin position="215"/>
        <end position="233"/>
    </location>
</feature>
<evidence type="ECO:0000313" key="4">
    <source>
        <dbReference type="Proteomes" id="UP000536720"/>
    </source>
</evidence>
<sequence length="401" mass="45293">MNPSSSVTSPPSVIAPARATPITTTSMRMLAIDALRGFVMLLMLVDHVRETFLLHRQVSDPIDALTVTPDLYFTRLLSTLCAPVFIFLTGLSAWLYSQKHSAGETSLFLLKRGLFLVFLEITFVCFAWNAEFPPKTLWLQVIWCIGICMVVLAVLLHLKRSWLVILGIAIVAGHNLLDGVVLGPDSPFFVPWSILHQRAFIDITEFTRARTTYPVLPWIGVILLGWAIGPWFGKDMAPAVRQSRLMRVGIGLLVAFVFIRYLNVYGDKPWVQTGDALRTFMSFLSARKYPPSLMFLLPTLGMGLILLALFEKAQQRATIMALAIFGGAPMFFYLLHLYMLKAMYLVAVAVWGTNQGTYFGFDHLAMVWLWSVALGVALFFPTRWFAELKQRRRDLAILKYF</sequence>
<feature type="transmembrane region" description="Helical" evidence="1">
    <location>
        <begin position="76"/>
        <end position="97"/>
    </location>
</feature>
<evidence type="ECO:0000256" key="1">
    <source>
        <dbReference type="SAM" id="Phobius"/>
    </source>
</evidence>
<dbReference type="Proteomes" id="UP000536720">
    <property type="component" value="Unassembled WGS sequence"/>
</dbReference>
<dbReference type="PANTHER" id="PTHR40407">
    <property type="entry name" value="MEMBRANE PROTEIN-LIKE PROTEIN"/>
    <property type="match status" value="1"/>
</dbReference>
<dbReference type="InterPro" id="IPR012429">
    <property type="entry name" value="HGSNAT_cat"/>
</dbReference>
<name>A0A7Y6DKA5_9PSED</name>
<evidence type="ECO:0000313" key="3">
    <source>
        <dbReference type="EMBL" id="NUT90103.1"/>
    </source>
</evidence>
<feature type="transmembrane region" description="Helical" evidence="1">
    <location>
        <begin position="163"/>
        <end position="183"/>
    </location>
</feature>
<keyword evidence="1" id="KW-1133">Transmembrane helix</keyword>
<evidence type="ECO:0000259" key="2">
    <source>
        <dbReference type="Pfam" id="PF07786"/>
    </source>
</evidence>
<keyword evidence="1" id="KW-0472">Membrane</keyword>
<reference evidence="3 4" key="1">
    <citation type="journal article" date="2020" name="Front. Plant Sci.">
        <title>Isolation of Rhizosphere Bacteria That Improve Quality and Water Stress Tolerance in Greenhouse Ornamentals.</title>
        <authorList>
            <person name="Nordstedt N.P."/>
            <person name="Jones M.L."/>
        </authorList>
    </citation>
    <scope>NUCLEOTIDE SEQUENCE [LARGE SCALE GENOMIC DNA]</scope>
    <source>
        <strain evidence="3 4">C7D2</strain>
    </source>
</reference>
<protein>
    <submittedName>
        <fullName evidence="3">DUF1624 domain-containing protein</fullName>
    </submittedName>
</protein>
<feature type="domain" description="Heparan-alpha-glucosaminide N-acetyltransferase catalytic" evidence="2">
    <location>
        <begin position="28"/>
        <end position="241"/>
    </location>
</feature>
<feature type="transmembrane region" description="Helical" evidence="1">
    <location>
        <begin position="322"/>
        <end position="347"/>
    </location>
</feature>
<feature type="transmembrane region" description="Helical" evidence="1">
    <location>
        <begin position="289"/>
        <end position="310"/>
    </location>
</feature>
<dbReference type="Pfam" id="PF07786">
    <property type="entry name" value="HGSNAT_cat"/>
    <property type="match status" value="1"/>
</dbReference>
<organism evidence="3 4">
    <name type="scientific">Pseudomonas corrugata</name>
    <dbReference type="NCBI Taxonomy" id="47879"/>
    <lineage>
        <taxon>Bacteria</taxon>
        <taxon>Pseudomonadati</taxon>
        <taxon>Pseudomonadota</taxon>
        <taxon>Gammaproteobacteria</taxon>
        <taxon>Pseudomonadales</taxon>
        <taxon>Pseudomonadaceae</taxon>
        <taxon>Pseudomonas</taxon>
    </lineage>
</organism>
<keyword evidence="1" id="KW-0812">Transmembrane</keyword>
<accession>A0A7Y6DKA5</accession>